<feature type="region of interest" description="Disordered" evidence="1">
    <location>
        <begin position="1200"/>
        <end position="1236"/>
    </location>
</feature>
<dbReference type="InterPro" id="IPR031462">
    <property type="entry name" value="CTSRT"/>
</dbReference>
<sequence>MAMPGRRKGSNSVELPPLRPNAPLPPPPLLDSTEEGATSTSSSRLRSVSTTSTTTRGSTEGESGISHFSVSTILGLRGITSSTHNVHAANATTEKLKGEKARSLLKMLMRNQKVNEDSTLHMSADIHNLIPCGDVAGLLAINVKQCKDFTSKFNVKRDTYLLIRISIDKIMKCTNPQLYRAHFRTRKMNTIYFGDVKYFSVKVPKQKSDSRNRIVLELVGFEGPKDFPRLFGNVTMHLYEVIQKQSFTETCPMRIRNMIFCTAEVQFMFCYGCLGYGYSHQLKLPGADPAQAVAYSMFLRVPPPEDRKDYSSNVIKPRHMDYPAFLSPDLKVTVGSSELEIPRQSVEHYKTLQNALKEPARERLEKMKKEYRTLRTWREKAEYLDQLILKRGPRSRPVTKLSRFKEIVGKIHTHEVPHEASIPQEPAFYPPSEQEVKEVKQVSDFQKFPGIPPDLSNMHLQISAPVPSRVGSDSEESEKSEICTPVEQIELPALTLVSSRPHSSGSSSDRENLEQKITRGQISHASETSLSTSGGIVAEFSESGDSEPPPFLGPRSKILLKERSVAEAPALDYLPKPIEMPSKTSKESFSVSEIPVRISDSVVEPEQQWPWKEVTFQDAFFSRNKFEPFLRRVCKVQPPELSKGTIDYSVLLEKAYTAVDFKEQEDQDPPPGLPLTKLDSGLDPKLIRNGEQLSILRLLEKKMDLQEEDKKIAVEDERETKPSIITSELKSQGDKLSEAEIKQVNVYFKNSLETFLVDKVVKVVALKSLLSKNIEKLVAERLSGSELSLELEDSSPLDDRVKCSLKEITTSTTDAFSEPDISELKDVVSQHLQAQLIGKLSEKGIIPDMVITENQVSLQSSCDMLKKALSKEVTSQTEIITIKPLSECDIKELSKSESLDNKESYKSKPVFTEANLYESREDDHSEPILFPLKSQTSSVKESKLDLKNIPSNTSLEIIRVKLPFNIETTNEKKHASFHDALLQKILKAEIKSLKSFLSKGIQDHLKDKLSETGLSKEDLETVCQKLSLNLKEKSNESFDNIVLSKSIQNLFEALSENEIANLKSALNKKIQNHLSERISEIGLITQEELKKILETVFPVLAKETALRAEKGPDLAKEEQSVQQISHITHSLQDKFSEEELQNLKSLCSRLLKEGQREQLSELEVKGLASVLQKSFEELPVPTSPKTGISKEIVKNDMDHDASISSAESISKVSDVDLPDKAKHPSYENLPHTSTAGEKYKKENLGGLMNNIFEVQTKNQETQTSGCKKVKHTCKKERYRLPGYPDNLEVSDLKRRSYEEISQNKPQKEPLRKTSEPFAFSSFLSAHDIGAQTEIKNYLSKSPNYPSKPPFPVNPQTFLFLHPESEEEAKPACKYHHKSKTKKSDRKKDAALHHSQQGGTNPSAKKEKAHSRTSRDALREKHGKKHGELSSKKSSTSENRKDSKTLLSLGGVKKESMKLKPEKKRDDIKQKKSFSKTAALSDSQLSKNVQEKSSIKFPTTGHTKANSLNSIAIEDLDLEAYKHLEKAIERALVDLQGVEEGNCSQARSNSAPNVAGLVSKDALRPFPSAPETPRNQAGMIFDMLNNQDQILKMTPEQLEVVLKILHKILRQNSRPPNNG</sequence>
<dbReference type="PANTHER" id="PTHR21665">
    <property type="entry name" value="CATION CHANNEL SPERM-ASSOCIATED TARGETING SUBUNIT TAU"/>
    <property type="match status" value="1"/>
</dbReference>
<protein>
    <submittedName>
        <fullName evidence="4">Cation channel sperm-associated targeting subunit tau</fullName>
    </submittedName>
</protein>
<feature type="compositionally biased region" description="Basic and acidic residues" evidence="1">
    <location>
        <begin position="1213"/>
        <end position="1225"/>
    </location>
</feature>
<feature type="region of interest" description="Disordered" evidence="1">
    <location>
        <begin position="1"/>
        <end position="64"/>
    </location>
</feature>
<feature type="compositionally biased region" description="Polar residues" evidence="1">
    <location>
        <begin position="1393"/>
        <end position="1402"/>
    </location>
</feature>
<evidence type="ECO:0000259" key="2">
    <source>
        <dbReference type="Pfam" id="PF15729"/>
    </source>
</evidence>
<evidence type="ECO:0000313" key="3">
    <source>
        <dbReference type="Proteomes" id="UP001652622"/>
    </source>
</evidence>
<feature type="compositionally biased region" description="Basic and acidic residues" evidence="1">
    <location>
        <begin position="1451"/>
        <end position="1469"/>
    </location>
</feature>
<feature type="compositionally biased region" description="Pro residues" evidence="1">
    <location>
        <begin position="17"/>
        <end position="29"/>
    </location>
</feature>
<feature type="compositionally biased region" description="Polar residues" evidence="1">
    <location>
        <begin position="518"/>
        <end position="534"/>
    </location>
</feature>
<accession>A0A6P9DAB2</accession>
<feature type="compositionally biased region" description="Polar residues" evidence="1">
    <location>
        <begin position="1474"/>
        <end position="1484"/>
    </location>
</feature>
<feature type="compositionally biased region" description="Low complexity" evidence="1">
    <location>
        <begin position="1202"/>
        <end position="1212"/>
    </location>
</feature>
<feature type="compositionally biased region" description="Low complexity" evidence="1">
    <location>
        <begin position="498"/>
        <end position="507"/>
    </location>
</feature>
<dbReference type="CTD" id="151254"/>
<dbReference type="InParanoid" id="A0A6P9DAB2"/>
<dbReference type="OMA" id="ETCAMRI"/>
<evidence type="ECO:0000256" key="1">
    <source>
        <dbReference type="SAM" id="MobiDB-lite"/>
    </source>
</evidence>
<dbReference type="InterPro" id="IPR048363">
    <property type="entry name" value="CTSRT_C2"/>
</dbReference>
<dbReference type="Pfam" id="PF15729">
    <property type="entry name" value="CTSRT"/>
    <property type="match status" value="1"/>
</dbReference>
<dbReference type="GeneID" id="117674541"/>
<feature type="region of interest" description="Disordered" evidence="1">
    <location>
        <begin position="496"/>
        <end position="555"/>
    </location>
</feature>
<feature type="region of interest" description="Disordered" evidence="1">
    <location>
        <begin position="1368"/>
        <end position="1484"/>
    </location>
</feature>
<feature type="compositionally biased region" description="Basic and acidic residues" evidence="1">
    <location>
        <begin position="1412"/>
        <end position="1430"/>
    </location>
</feature>
<feature type="domain" description="Cation channel sperm-associated targeting subunit tau C2" evidence="2">
    <location>
        <begin position="129"/>
        <end position="272"/>
    </location>
</feature>
<reference evidence="4" key="1">
    <citation type="submission" date="2025-08" db="UniProtKB">
        <authorList>
            <consortium name="RefSeq"/>
        </authorList>
    </citation>
    <scope>IDENTIFICATION</scope>
    <source>
        <tissue evidence="4">Blood</tissue>
    </source>
</reference>
<dbReference type="Proteomes" id="UP001652622">
    <property type="component" value="Unplaced"/>
</dbReference>
<proteinExistence type="predicted"/>
<dbReference type="RefSeq" id="XP_034288465.1">
    <property type="nucleotide sequence ID" value="XM_034432574.2"/>
</dbReference>
<dbReference type="PANTHER" id="PTHR21665:SF2">
    <property type="entry name" value="CATION CHANNEL SPERM-ASSOCIATED TARGETING SUBUNIT TAU"/>
    <property type="match status" value="1"/>
</dbReference>
<keyword evidence="3" id="KW-1185">Reference proteome</keyword>
<gene>
    <name evidence="4" type="primary">C2CD6</name>
</gene>
<feature type="compositionally biased region" description="Basic residues" evidence="1">
    <location>
        <begin position="1372"/>
        <end position="1384"/>
    </location>
</feature>
<organism evidence="3 4">
    <name type="scientific">Pantherophis guttatus</name>
    <name type="common">Corn snake</name>
    <name type="synonym">Elaphe guttata</name>
    <dbReference type="NCBI Taxonomy" id="94885"/>
    <lineage>
        <taxon>Eukaryota</taxon>
        <taxon>Metazoa</taxon>
        <taxon>Chordata</taxon>
        <taxon>Craniata</taxon>
        <taxon>Vertebrata</taxon>
        <taxon>Euteleostomi</taxon>
        <taxon>Lepidosauria</taxon>
        <taxon>Squamata</taxon>
        <taxon>Bifurcata</taxon>
        <taxon>Unidentata</taxon>
        <taxon>Episquamata</taxon>
        <taxon>Toxicofera</taxon>
        <taxon>Serpentes</taxon>
        <taxon>Colubroidea</taxon>
        <taxon>Colubridae</taxon>
        <taxon>Colubrinae</taxon>
        <taxon>Pantherophis</taxon>
    </lineage>
</organism>
<name>A0A6P9DAB2_PANGU</name>
<feature type="compositionally biased region" description="Basic and acidic residues" evidence="1">
    <location>
        <begin position="508"/>
        <end position="517"/>
    </location>
</feature>
<evidence type="ECO:0000313" key="4">
    <source>
        <dbReference type="RefSeq" id="XP_034288465.1"/>
    </source>
</evidence>
<dbReference type="KEGG" id="pgut:117674541"/>
<feature type="compositionally biased region" description="Low complexity" evidence="1">
    <location>
        <begin position="35"/>
        <end position="58"/>
    </location>
</feature>